<dbReference type="InterPro" id="IPR043143">
    <property type="entry name" value="Mal/L-sulf/L-lact_DH-like_NADP"/>
</dbReference>
<name>B7G5R1_PHATC</name>
<reference evidence="3 4" key="1">
    <citation type="journal article" date="2008" name="Nature">
        <title>The Phaeodactylum genome reveals the evolutionary history of diatom genomes.</title>
        <authorList>
            <person name="Bowler C."/>
            <person name="Allen A.E."/>
            <person name="Badger J.H."/>
            <person name="Grimwood J."/>
            <person name="Jabbari K."/>
            <person name="Kuo A."/>
            <person name="Maheswari U."/>
            <person name="Martens C."/>
            <person name="Maumus F."/>
            <person name="Otillar R.P."/>
            <person name="Rayko E."/>
            <person name="Salamov A."/>
            <person name="Vandepoele K."/>
            <person name="Beszteri B."/>
            <person name="Gruber A."/>
            <person name="Heijde M."/>
            <person name="Katinka M."/>
            <person name="Mock T."/>
            <person name="Valentin K."/>
            <person name="Verret F."/>
            <person name="Berges J.A."/>
            <person name="Brownlee C."/>
            <person name="Cadoret J.P."/>
            <person name="Chiovitti A."/>
            <person name="Choi C.J."/>
            <person name="Coesel S."/>
            <person name="De Martino A."/>
            <person name="Detter J.C."/>
            <person name="Durkin C."/>
            <person name="Falciatore A."/>
            <person name="Fournet J."/>
            <person name="Haruta M."/>
            <person name="Huysman M.J."/>
            <person name="Jenkins B.D."/>
            <person name="Jiroutova K."/>
            <person name="Jorgensen R.E."/>
            <person name="Joubert Y."/>
            <person name="Kaplan A."/>
            <person name="Kroger N."/>
            <person name="Kroth P.G."/>
            <person name="La Roche J."/>
            <person name="Lindquist E."/>
            <person name="Lommer M."/>
            <person name="Martin-Jezequel V."/>
            <person name="Lopez P.J."/>
            <person name="Lucas S."/>
            <person name="Mangogna M."/>
            <person name="McGinnis K."/>
            <person name="Medlin L.K."/>
            <person name="Montsant A."/>
            <person name="Oudot-Le Secq M.P."/>
            <person name="Napoli C."/>
            <person name="Obornik M."/>
            <person name="Parker M.S."/>
            <person name="Petit J.L."/>
            <person name="Porcel B.M."/>
            <person name="Poulsen N."/>
            <person name="Robison M."/>
            <person name="Rychlewski L."/>
            <person name="Rynearson T.A."/>
            <person name="Schmutz J."/>
            <person name="Shapiro H."/>
            <person name="Siaut M."/>
            <person name="Stanley M."/>
            <person name="Sussman M.R."/>
            <person name="Taylor A.R."/>
            <person name="Vardi A."/>
            <person name="von Dassow P."/>
            <person name="Vyverman W."/>
            <person name="Willis A."/>
            <person name="Wyrwicz L.S."/>
            <person name="Rokhsar D.S."/>
            <person name="Weissenbach J."/>
            <person name="Armbrust E.V."/>
            <person name="Green B.R."/>
            <person name="Van de Peer Y."/>
            <person name="Grigoriev I.V."/>
        </authorList>
    </citation>
    <scope>NUCLEOTIDE SEQUENCE [LARGE SCALE GENOMIC DNA]</scope>
    <source>
        <strain evidence="3 4">CCAP 1055/1</strain>
    </source>
</reference>
<proteinExistence type="inferred from homology"/>
<dbReference type="PANTHER" id="PTHR11091">
    <property type="entry name" value="OXIDOREDUCTASE-RELATED"/>
    <property type="match status" value="1"/>
</dbReference>
<dbReference type="InterPro" id="IPR036111">
    <property type="entry name" value="Mal/L-sulfo/L-lacto_DH-like_sf"/>
</dbReference>
<dbReference type="HOGENOM" id="CLU_040452_0_0_1"/>
<protein>
    <submittedName>
        <fullName evidence="3">Dehydrogenase</fullName>
    </submittedName>
</protein>
<dbReference type="EMBL" id="CM000617">
    <property type="protein sequence ID" value="EEC46354.1"/>
    <property type="molecule type" value="Genomic_DNA"/>
</dbReference>
<dbReference type="OrthoDB" id="3512640at2759"/>
<dbReference type="PANTHER" id="PTHR11091:SF0">
    <property type="entry name" value="MALATE DEHYDROGENASE"/>
    <property type="match status" value="1"/>
</dbReference>
<dbReference type="KEGG" id="pti:PHATRDRAFT_54834"/>
<evidence type="ECO:0000256" key="2">
    <source>
        <dbReference type="ARBA" id="ARBA00023002"/>
    </source>
</evidence>
<evidence type="ECO:0000313" key="4">
    <source>
        <dbReference type="Proteomes" id="UP000000759"/>
    </source>
</evidence>
<dbReference type="GO" id="GO:0016491">
    <property type="term" value="F:oxidoreductase activity"/>
    <property type="evidence" value="ECO:0007669"/>
    <property type="project" value="UniProtKB-KW"/>
</dbReference>
<evidence type="ECO:0000256" key="1">
    <source>
        <dbReference type="ARBA" id="ARBA00006056"/>
    </source>
</evidence>
<dbReference type="SUPFAM" id="SSF89733">
    <property type="entry name" value="L-sulfolactate dehydrogenase-like"/>
    <property type="match status" value="1"/>
</dbReference>
<evidence type="ECO:0000313" key="3">
    <source>
        <dbReference type="EMBL" id="EEC46354.1"/>
    </source>
</evidence>
<dbReference type="STRING" id="556484.B7G5R1"/>
<dbReference type="Gene3D" id="3.30.1370.60">
    <property type="entry name" value="Hypothetical oxidoreductase yiak, domain 2"/>
    <property type="match status" value="1"/>
</dbReference>
<reference evidence="4" key="2">
    <citation type="submission" date="2008-08" db="EMBL/GenBank/DDBJ databases">
        <authorList>
            <consortium name="Diatom Consortium"/>
            <person name="Grigoriev I."/>
            <person name="Grimwood J."/>
            <person name="Kuo A."/>
            <person name="Otillar R.P."/>
            <person name="Salamov A."/>
            <person name="Detter J.C."/>
            <person name="Lindquist E."/>
            <person name="Shapiro H."/>
            <person name="Lucas S."/>
            <person name="Glavina del Rio T."/>
            <person name="Pitluck S."/>
            <person name="Rokhsar D."/>
            <person name="Bowler C."/>
        </authorList>
    </citation>
    <scope>GENOME REANNOTATION</scope>
    <source>
        <strain evidence="4">CCAP 1055/1</strain>
    </source>
</reference>
<dbReference type="Pfam" id="PF02615">
    <property type="entry name" value="Ldh_2"/>
    <property type="match status" value="1"/>
</dbReference>
<comment type="similarity">
    <text evidence="1">Belongs to the LDH2/MDH2 oxidoreductase family.</text>
</comment>
<dbReference type="OMA" id="VLAHNCA"/>
<dbReference type="AlphaFoldDB" id="B7G5R1"/>
<gene>
    <name evidence="3" type="ORF">PHATRDRAFT_54834</name>
</gene>
<keyword evidence="4" id="KW-1185">Reference proteome</keyword>
<sequence length="392" mass="40938">MNATKNLLRSRVGKYSRALVRPVAKLTGNAFPLRADFRGTSQSTVVPHHRFFGTDAHVNVVHVSVQEARETTAKALQMIGWDHEDAALQAEIMTAAELCGNNQGLVKMYQPALMAPSPNAGKPTVERETPTSAVVNANQSPGMLAAVNAADLAVHKATTNGPIAIVTSYNTSTSSGQLAFYVERMARKGIIGIAMANSPEFVAAAQGGKPVFGTNPIAVGIPQKDAVPFTFDMATSAIALFGLLTSKAQNTPLPSNVAYGKDGGWTTDAAEVLDGGAIATFGGHKGAGLALCIELLAGALSGSAVLGLVESKKSAKSWGHLFIAIDPNALTDDFESKTASVIAAVKASGDNIRIPGERSANMSEERKAVGIMPVPQKIWESIVLTAEHGIQN</sequence>
<dbReference type="GeneID" id="7203248"/>
<dbReference type="InterPro" id="IPR043144">
    <property type="entry name" value="Mal/L-sulf/L-lact_DH-like_ah"/>
</dbReference>
<dbReference type="eggNOG" id="ENOG502QRW5">
    <property type="taxonomic scope" value="Eukaryota"/>
</dbReference>
<dbReference type="InParanoid" id="B7G5R1"/>
<keyword evidence="2" id="KW-0560">Oxidoreductase</keyword>
<dbReference type="PaxDb" id="2850-Phatr54834"/>
<dbReference type="Gene3D" id="1.10.1530.10">
    <property type="match status" value="1"/>
</dbReference>
<dbReference type="Proteomes" id="UP000000759">
    <property type="component" value="Chromosome 15"/>
</dbReference>
<dbReference type="RefSeq" id="XP_002182453.1">
    <property type="nucleotide sequence ID" value="XM_002182417.1"/>
</dbReference>
<dbReference type="InterPro" id="IPR003767">
    <property type="entry name" value="Malate/L-lactate_DH-like"/>
</dbReference>
<accession>B7G5R1</accession>
<organism evidence="3 4">
    <name type="scientific">Phaeodactylum tricornutum (strain CCAP 1055/1)</name>
    <dbReference type="NCBI Taxonomy" id="556484"/>
    <lineage>
        <taxon>Eukaryota</taxon>
        <taxon>Sar</taxon>
        <taxon>Stramenopiles</taxon>
        <taxon>Ochrophyta</taxon>
        <taxon>Bacillariophyta</taxon>
        <taxon>Bacillariophyceae</taxon>
        <taxon>Bacillariophycidae</taxon>
        <taxon>Naviculales</taxon>
        <taxon>Phaeodactylaceae</taxon>
        <taxon>Phaeodactylum</taxon>
    </lineage>
</organism>